<dbReference type="CDD" id="cd19481">
    <property type="entry name" value="RecA-like_protease"/>
    <property type="match status" value="1"/>
</dbReference>
<dbReference type="SUPFAM" id="SSF52540">
    <property type="entry name" value="P-loop containing nucleoside triphosphate hydrolases"/>
    <property type="match status" value="1"/>
</dbReference>
<organism evidence="5 6">
    <name type="scientific">Tindallia californiensis</name>
    <dbReference type="NCBI Taxonomy" id="159292"/>
    <lineage>
        <taxon>Bacteria</taxon>
        <taxon>Bacillati</taxon>
        <taxon>Bacillota</taxon>
        <taxon>Clostridia</taxon>
        <taxon>Peptostreptococcales</taxon>
        <taxon>Tindalliaceae</taxon>
        <taxon>Tindallia</taxon>
    </lineage>
</organism>
<comment type="similarity">
    <text evidence="1">Belongs to the AAA ATPase family.</text>
</comment>
<protein>
    <submittedName>
        <fullName evidence="5">ATPase family associated with various cellular activities (AAA)</fullName>
    </submittedName>
</protein>
<keyword evidence="6" id="KW-1185">Reference proteome</keyword>
<dbReference type="RefSeq" id="WP_093315639.1">
    <property type="nucleotide sequence ID" value="NZ_FNPV01000017.1"/>
</dbReference>
<evidence type="ECO:0000313" key="5">
    <source>
        <dbReference type="EMBL" id="SDZ23523.1"/>
    </source>
</evidence>
<dbReference type="Proteomes" id="UP000199230">
    <property type="component" value="Unassembled WGS sequence"/>
</dbReference>
<dbReference type="Gene3D" id="3.40.50.300">
    <property type="entry name" value="P-loop containing nucleotide triphosphate hydrolases"/>
    <property type="match status" value="1"/>
</dbReference>
<dbReference type="GO" id="GO:0005524">
    <property type="term" value="F:ATP binding"/>
    <property type="evidence" value="ECO:0007669"/>
    <property type="project" value="UniProtKB-KW"/>
</dbReference>
<reference evidence="5 6" key="1">
    <citation type="submission" date="2016-10" db="EMBL/GenBank/DDBJ databases">
        <authorList>
            <person name="de Groot N.N."/>
        </authorList>
    </citation>
    <scope>NUCLEOTIDE SEQUENCE [LARGE SCALE GENOMIC DNA]</scope>
    <source>
        <strain evidence="5 6">APO</strain>
    </source>
</reference>
<evidence type="ECO:0000256" key="2">
    <source>
        <dbReference type="ARBA" id="ARBA00022741"/>
    </source>
</evidence>
<dbReference type="SMART" id="SM00382">
    <property type="entry name" value="AAA"/>
    <property type="match status" value="1"/>
</dbReference>
<dbReference type="GO" id="GO:0016887">
    <property type="term" value="F:ATP hydrolysis activity"/>
    <property type="evidence" value="ECO:0007669"/>
    <property type="project" value="InterPro"/>
</dbReference>
<gene>
    <name evidence="5" type="ORF">SAMN05192546_1177</name>
</gene>
<dbReference type="Gene3D" id="1.10.8.60">
    <property type="match status" value="1"/>
</dbReference>
<dbReference type="STRING" id="159292.SAMN05192546_1177"/>
<evidence type="ECO:0000259" key="4">
    <source>
        <dbReference type="SMART" id="SM00382"/>
    </source>
</evidence>
<keyword evidence="3" id="KW-0067">ATP-binding</keyword>
<dbReference type="AlphaFoldDB" id="A0A1H3RD96"/>
<dbReference type="InterPro" id="IPR003959">
    <property type="entry name" value="ATPase_AAA_core"/>
</dbReference>
<dbReference type="EMBL" id="FNPV01000017">
    <property type="protein sequence ID" value="SDZ23523.1"/>
    <property type="molecule type" value="Genomic_DNA"/>
</dbReference>
<feature type="domain" description="AAA+ ATPase" evidence="4">
    <location>
        <begin position="121"/>
        <end position="253"/>
    </location>
</feature>
<proteinExistence type="inferred from homology"/>
<dbReference type="InterPro" id="IPR003593">
    <property type="entry name" value="AAA+_ATPase"/>
</dbReference>
<accession>A0A1H3RD96</accession>
<evidence type="ECO:0000313" key="6">
    <source>
        <dbReference type="Proteomes" id="UP000199230"/>
    </source>
</evidence>
<evidence type="ECO:0000256" key="3">
    <source>
        <dbReference type="ARBA" id="ARBA00022840"/>
    </source>
</evidence>
<sequence length="331" mass="38332">MASGDSLIKLFKSFKENNQVEFTKIAHEIIEDEKKKNHYLLADKLHKILFDNNYSSTLKNRSLNSKQLPVDKESGFQLLEMKFTKLLLDDIILTLSNKEKIQEIINEFEHKEILETYKLYPKTKILFCGPPGCGKTMTAEAIANELQLPLLYTRFDSVISSFLGETSTNLRKIFDFAKEGEWVLFFDEFDSIGKSRSLGSEHGELKRVVNGFLQLMDNFPKDKIIIAATNYETVIDKALWRRFDEIVVFNNPDRESIEKTVKVKLRNFHFDSLNIEKHLDDLVGLSFADIERICLEATKNSILKHENSITNDLFKKAVLKEKERKKVSIKP</sequence>
<name>A0A1H3RD96_9FIRM</name>
<dbReference type="PANTHER" id="PTHR23073">
    <property type="entry name" value="26S PROTEASOME REGULATORY SUBUNIT"/>
    <property type="match status" value="1"/>
</dbReference>
<keyword evidence="2" id="KW-0547">Nucleotide-binding</keyword>
<dbReference type="Pfam" id="PF00004">
    <property type="entry name" value="AAA"/>
    <property type="match status" value="1"/>
</dbReference>
<dbReference type="OrthoDB" id="9806903at2"/>
<dbReference type="InterPro" id="IPR050221">
    <property type="entry name" value="26S_Proteasome_ATPase"/>
</dbReference>
<dbReference type="InterPro" id="IPR027417">
    <property type="entry name" value="P-loop_NTPase"/>
</dbReference>
<evidence type="ECO:0000256" key="1">
    <source>
        <dbReference type="ARBA" id="ARBA00006914"/>
    </source>
</evidence>